<dbReference type="PROSITE" id="PS00061">
    <property type="entry name" value="ADH_SHORT"/>
    <property type="match status" value="1"/>
</dbReference>
<dbReference type="PANTHER" id="PTHR44196">
    <property type="entry name" value="DEHYDROGENASE/REDUCTASE SDR FAMILY MEMBER 7B"/>
    <property type="match status" value="1"/>
</dbReference>
<dbReference type="InterPro" id="IPR002347">
    <property type="entry name" value="SDR_fam"/>
</dbReference>
<gene>
    <name evidence="6" type="ORF">NFI95_07985</name>
</gene>
<dbReference type="PRINTS" id="PR00080">
    <property type="entry name" value="SDRFAMILY"/>
</dbReference>
<dbReference type="RefSeq" id="WP_422863861.1">
    <property type="nucleotide sequence ID" value="NZ_JAMSKV010000005.1"/>
</dbReference>
<keyword evidence="4" id="KW-0472">Membrane</keyword>
<sequence>MRSNKVVVITGGTMGIGRATAVAFARAGWDVAVLARGETRLRSTARELEEVGARVLAIGCDVADDAAVEAAAERIERELGPIEAWINNAMATLLSPALSVEPRDWRRITEVTYLGQVFGTLAALKRMRARDRGVVVQVSSALALRAAPLQAAYCGAKAAVGGFTDSLRAELIHDGSGVQLVTVYLPAVNTPQFRRARNYTGAGQNAPDPVFDPRTCAEAILRGVERPEREIWVGRSTWAMQAIQAVAPGLGDRKAAQMWDAQLDPTVPPASPGNLYDVDEEDPGIDGPFGDRTRPPGAEYVTSRTRDAASMLMGVAALAGAGALLAPLAVAAGLSALRRR</sequence>
<comment type="similarity">
    <text evidence="1 3">Belongs to the short-chain dehydrogenases/reductases (SDR) family.</text>
</comment>
<dbReference type="InterPro" id="IPR020904">
    <property type="entry name" value="Sc_DH/Rdtase_CS"/>
</dbReference>
<feature type="domain" description="Ketoreductase" evidence="5">
    <location>
        <begin position="5"/>
        <end position="184"/>
    </location>
</feature>
<evidence type="ECO:0000256" key="1">
    <source>
        <dbReference type="ARBA" id="ARBA00006484"/>
    </source>
</evidence>
<evidence type="ECO:0000256" key="4">
    <source>
        <dbReference type="SAM" id="Phobius"/>
    </source>
</evidence>
<proteinExistence type="inferred from homology"/>
<feature type="transmembrane region" description="Helical" evidence="4">
    <location>
        <begin position="311"/>
        <end position="337"/>
    </location>
</feature>
<dbReference type="InterPro" id="IPR036291">
    <property type="entry name" value="NAD(P)-bd_dom_sf"/>
</dbReference>
<dbReference type="PRINTS" id="PR00081">
    <property type="entry name" value="GDHRDH"/>
</dbReference>
<keyword evidence="4" id="KW-0812">Transmembrane</keyword>
<dbReference type="SMART" id="SM00822">
    <property type="entry name" value="PKS_KR"/>
    <property type="match status" value="1"/>
</dbReference>
<reference evidence="6 7" key="1">
    <citation type="submission" date="2022-06" db="EMBL/GenBank/DDBJ databases">
        <title>Endosaccharibacter gen. nov., sp. nov., endophytic bacteria isolated from sugarcane.</title>
        <authorList>
            <person name="Pitiwittayakul N."/>
            <person name="Yukphan P."/>
            <person name="Charoenyingcharoen P."/>
            <person name="Tanasupawat S."/>
        </authorList>
    </citation>
    <scope>NUCLEOTIDE SEQUENCE [LARGE SCALE GENOMIC DNA]</scope>
    <source>
        <strain evidence="6 7">KSS8</strain>
    </source>
</reference>
<accession>A0ABT1W679</accession>
<evidence type="ECO:0000256" key="2">
    <source>
        <dbReference type="ARBA" id="ARBA00023002"/>
    </source>
</evidence>
<dbReference type="PANTHER" id="PTHR44196:SF1">
    <property type="entry name" value="DEHYDROGENASE_REDUCTASE SDR FAMILY MEMBER 7B"/>
    <property type="match status" value="1"/>
</dbReference>
<protein>
    <submittedName>
        <fullName evidence="6">SDR family oxidoreductase</fullName>
    </submittedName>
</protein>
<dbReference type="SUPFAM" id="SSF51735">
    <property type="entry name" value="NAD(P)-binding Rossmann-fold domains"/>
    <property type="match status" value="1"/>
</dbReference>
<keyword evidence="7" id="KW-1185">Reference proteome</keyword>
<dbReference type="Proteomes" id="UP001524587">
    <property type="component" value="Unassembled WGS sequence"/>
</dbReference>
<comment type="caution">
    <text evidence="6">The sequence shown here is derived from an EMBL/GenBank/DDBJ whole genome shotgun (WGS) entry which is preliminary data.</text>
</comment>
<evidence type="ECO:0000313" key="7">
    <source>
        <dbReference type="Proteomes" id="UP001524587"/>
    </source>
</evidence>
<dbReference type="InterPro" id="IPR057326">
    <property type="entry name" value="KR_dom"/>
</dbReference>
<evidence type="ECO:0000313" key="6">
    <source>
        <dbReference type="EMBL" id="MCQ8278390.1"/>
    </source>
</evidence>
<dbReference type="EMBL" id="JAMSKV010000005">
    <property type="protein sequence ID" value="MCQ8278390.1"/>
    <property type="molecule type" value="Genomic_DNA"/>
</dbReference>
<organism evidence="6 7">
    <name type="scientific">Endosaccharibacter trunci</name>
    <dbReference type="NCBI Taxonomy" id="2812733"/>
    <lineage>
        <taxon>Bacteria</taxon>
        <taxon>Pseudomonadati</taxon>
        <taxon>Pseudomonadota</taxon>
        <taxon>Alphaproteobacteria</taxon>
        <taxon>Acetobacterales</taxon>
        <taxon>Acetobacteraceae</taxon>
        <taxon>Endosaccharibacter</taxon>
    </lineage>
</organism>
<dbReference type="Pfam" id="PF00106">
    <property type="entry name" value="adh_short"/>
    <property type="match status" value="1"/>
</dbReference>
<dbReference type="NCBIfam" id="NF005495">
    <property type="entry name" value="PRK07109.1"/>
    <property type="match status" value="1"/>
</dbReference>
<evidence type="ECO:0000259" key="5">
    <source>
        <dbReference type="SMART" id="SM00822"/>
    </source>
</evidence>
<keyword evidence="4" id="KW-1133">Transmembrane helix</keyword>
<name>A0ABT1W679_9PROT</name>
<evidence type="ECO:0000256" key="3">
    <source>
        <dbReference type="RuleBase" id="RU000363"/>
    </source>
</evidence>
<dbReference type="Gene3D" id="3.40.50.720">
    <property type="entry name" value="NAD(P)-binding Rossmann-like Domain"/>
    <property type="match status" value="1"/>
</dbReference>
<keyword evidence="2" id="KW-0560">Oxidoreductase</keyword>